<evidence type="ECO:0000259" key="1">
    <source>
        <dbReference type="PROSITE" id="PS50181"/>
    </source>
</evidence>
<dbReference type="Proteomes" id="UP001175353">
    <property type="component" value="Unassembled WGS sequence"/>
</dbReference>
<evidence type="ECO:0000313" key="3">
    <source>
        <dbReference type="Proteomes" id="UP001175353"/>
    </source>
</evidence>
<dbReference type="CDD" id="cd09917">
    <property type="entry name" value="F-box_SF"/>
    <property type="match status" value="1"/>
</dbReference>
<comment type="caution">
    <text evidence="2">The sequence shown here is derived from an EMBL/GenBank/DDBJ whole genome shotgun (WGS) entry which is preliminary data.</text>
</comment>
<dbReference type="SUPFAM" id="SSF81383">
    <property type="entry name" value="F-box domain"/>
    <property type="match status" value="1"/>
</dbReference>
<proteinExistence type="predicted"/>
<dbReference type="Pfam" id="PF12937">
    <property type="entry name" value="F-box-like"/>
    <property type="match status" value="1"/>
</dbReference>
<feature type="domain" description="F-box" evidence="1">
    <location>
        <begin position="1"/>
        <end position="47"/>
    </location>
</feature>
<dbReference type="AlphaFoldDB" id="A0AAN6HAF6"/>
<reference evidence="2" key="1">
    <citation type="submission" date="2023-06" db="EMBL/GenBank/DDBJ databases">
        <title>Black Yeasts Isolated from many extreme environments.</title>
        <authorList>
            <person name="Coleine C."/>
            <person name="Stajich J.E."/>
            <person name="Selbmann L."/>
        </authorList>
    </citation>
    <scope>NUCLEOTIDE SEQUENCE</scope>
    <source>
        <strain evidence="2">CCFEE 5200</strain>
    </source>
</reference>
<evidence type="ECO:0000313" key="2">
    <source>
        <dbReference type="EMBL" id="KAK0962240.1"/>
    </source>
</evidence>
<dbReference type="InterPro" id="IPR036047">
    <property type="entry name" value="F-box-like_dom_sf"/>
</dbReference>
<protein>
    <recommendedName>
        <fullName evidence="1">F-box domain-containing protein</fullName>
    </recommendedName>
</protein>
<organism evidence="2 3">
    <name type="scientific">Friedmanniomyces endolithicus</name>
    <dbReference type="NCBI Taxonomy" id="329885"/>
    <lineage>
        <taxon>Eukaryota</taxon>
        <taxon>Fungi</taxon>
        <taxon>Dikarya</taxon>
        <taxon>Ascomycota</taxon>
        <taxon>Pezizomycotina</taxon>
        <taxon>Dothideomycetes</taxon>
        <taxon>Dothideomycetidae</taxon>
        <taxon>Mycosphaerellales</taxon>
        <taxon>Teratosphaeriaceae</taxon>
        <taxon>Friedmanniomyces</taxon>
    </lineage>
</organism>
<sequence>MGATRLPLELQQQIYAHLDTRSFHAARNVCRYWRLASLDAVTLSRQLHKLPILSPPNTGKSNLQELQSPRISARWLLDGLHEVLGTGSTSAATEALALSASGMLLVVARGRIIWINDLVMGPFRPLSQREWISGAAGHTICGLDFEQNDSLLRVRLSEKGTVLYLGTPVVESFDTEAGAIEHWKSRPGLWHTFLDSRLLVLPGAQDATSDHARRLSGIQLLRPFRDGFLFAAQQHGGNESSHYVLAHITCSYVAARDTQLLTADPDGVMILARLESFLSAWSYTLNGKNENGVGLWENMPSAHEHHPMYALSPDSTMLVVAERDQKVTRPIPLTQLFLYRLPGERRTVKMLEEHEEEKRAKQATLSGVLEKPASKAADVSGMTEGGTGFKVARIPLCSSTIRGAVTELKFERAPEWTSDPFVVTACTAETVRRWTVTEP</sequence>
<accession>A0AAN6HAF6</accession>
<name>A0AAN6HAF6_9PEZI</name>
<gene>
    <name evidence="2" type="ORF">LTR91_019533</name>
</gene>
<keyword evidence="3" id="KW-1185">Reference proteome</keyword>
<dbReference type="Gene3D" id="1.20.1280.50">
    <property type="match status" value="1"/>
</dbReference>
<dbReference type="InterPro" id="IPR001810">
    <property type="entry name" value="F-box_dom"/>
</dbReference>
<dbReference type="EMBL" id="JAUJLE010000297">
    <property type="protein sequence ID" value="KAK0962240.1"/>
    <property type="molecule type" value="Genomic_DNA"/>
</dbReference>
<dbReference type="PROSITE" id="PS50181">
    <property type="entry name" value="FBOX"/>
    <property type="match status" value="1"/>
</dbReference>